<evidence type="ECO:0000313" key="3">
    <source>
        <dbReference type="Proteomes" id="UP000398619"/>
    </source>
</evidence>
<dbReference type="EMBL" id="CABHNM010000079">
    <property type="protein sequence ID" value="VUX23570.1"/>
    <property type="molecule type" value="Genomic_DNA"/>
</dbReference>
<dbReference type="SUPFAM" id="SSF53756">
    <property type="entry name" value="UDP-Glycosyltransferase/glycogen phosphorylase"/>
    <property type="match status" value="1"/>
</dbReference>
<accession>A0A564UVT4</accession>
<reference evidence="2 3" key="1">
    <citation type="submission" date="2019-07" db="EMBL/GenBank/DDBJ databases">
        <authorList>
            <person name="Hibberd C M."/>
            <person name="Gehrig L. J."/>
            <person name="Chang H.-W."/>
            <person name="Venkatesh S."/>
        </authorList>
    </citation>
    <scope>NUCLEOTIDE SEQUENCE [LARGE SCALE GENOMIC DNA]</scope>
    <source>
        <strain evidence="2">Dorea_longicatena_SSTS_Bg7063</strain>
    </source>
</reference>
<dbReference type="RefSeq" id="WP_144101773.1">
    <property type="nucleotide sequence ID" value="NZ_CABHNM010000079.1"/>
</dbReference>
<dbReference type="AlphaFoldDB" id="A0A564UVT4"/>
<organism evidence="2 3">
    <name type="scientific">Dorea longicatena</name>
    <dbReference type="NCBI Taxonomy" id="88431"/>
    <lineage>
        <taxon>Bacteria</taxon>
        <taxon>Bacillati</taxon>
        <taxon>Bacillota</taxon>
        <taxon>Clostridia</taxon>
        <taxon>Lachnospirales</taxon>
        <taxon>Lachnospiraceae</taxon>
        <taxon>Dorea</taxon>
    </lineage>
</organism>
<dbReference type="Pfam" id="PF00534">
    <property type="entry name" value="Glycos_transf_1"/>
    <property type="match status" value="1"/>
</dbReference>
<proteinExistence type="predicted"/>
<dbReference type="GO" id="GO:0016757">
    <property type="term" value="F:glycosyltransferase activity"/>
    <property type="evidence" value="ECO:0007669"/>
    <property type="project" value="InterPro"/>
</dbReference>
<protein>
    <submittedName>
        <fullName evidence="2">Glycosyl transferases group 1</fullName>
    </submittedName>
</protein>
<evidence type="ECO:0000259" key="1">
    <source>
        <dbReference type="Pfam" id="PF00534"/>
    </source>
</evidence>
<feature type="domain" description="Glycosyl transferase family 1" evidence="1">
    <location>
        <begin position="212"/>
        <end position="319"/>
    </location>
</feature>
<name>A0A564UVT4_9FIRM</name>
<dbReference type="Proteomes" id="UP000398619">
    <property type="component" value="Unassembled WGS sequence"/>
</dbReference>
<evidence type="ECO:0000313" key="2">
    <source>
        <dbReference type="EMBL" id="VUX23570.1"/>
    </source>
</evidence>
<keyword evidence="2" id="KW-0808">Transferase</keyword>
<dbReference type="InterPro" id="IPR001296">
    <property type="entry name" value="Glyco_trans_1"/>
</dbReference>
<sequence length="341" mass="39611">MKQCSKSENVLIIDSDYEEADGFIKGVREVTGEEWQVALHENNKIYGWRRYVRFFTVALQTVLSGKKYEGKTVLCWQQFYGIAIAFFQRMFHMKKRYKLVIMTFIYKEKRGLAGKFFYRFVRYAVTSRYVDKIILTTQSEKPMYQEIFGVEDDLFDFARCGAIAYEPEIYDDEQLREKNYIFSTGRSNRDYGFLIDCIQNTSYQLVIACDTLKTRSGDNIQILDNVFGDDMLRYMRNARAVVITLADDTIASGQLVLLHAMNMGVPVIITRSHGVTDDYVTDHYNGLVIDKTKESLLKALDIIFDDDKLHDRLSANGQKEFEKNYTYYAMGKTIGGILKDM</sequence>
<gene>
    <name evidence="2" type="ORF">DLSSTS7063_03233</name>
</gene>
<dbReference type="Gene3D" id="3.40.50.2000">
    <property type="entry name" value="Glycogen Phosphorylase B"/>
    <property type="match status" value="1"/>
</dbReference>